<comment type="similarity">
    <text evidence="1 2">Belongs to the outer membrane factor (OMF) (TC 1.B.17) family.</text>
</comment>
<dbReference type="AlphaFoldDB" id="B0T5R9"/>
<sequence>MRRAGRLAMIKFASGGALDQGGGAVLFAVSLILAGCASTSPFSPPPLPTPQTFPGQPQAKGSIGAVGWRDFFQEPPLRGLIETALANNRDVRIAAARLDEARAALRIESAALYPSLDGVATSTRGRTPADLSITGRAETGGEYRSVLSAGWEIDFWGRLRASRQAALQQYLATDEARRAVATSLIAQVAGGYLLEREYEERIALARRTVASREESLRILRRRYEVGAGSKLEMTQAQTLLAQARTAVEALDQDQAVNRHALAVLVGRPVEMASGPLQLSEVGPDQPLPAGLASELLVNRPDVIAAEHRLRAAGANIAAARAAFFPNITLTAGGGTASAQLDGLFKGGSQAWSFTPSLDLPIFDGGRRDANLDLSLARRDIAVADYERTVQSAFRDVADALVQRRQLAARIADARDMLAALQERARLADLRFANGRSTYLEVQDAQRDLFETEQALVQLRRGYLASGVALYAALGGGGGGDASFPPPHQTLKEPAR</sequence>
<feature type="coiled-coil region" evidence="3">
    <location>
        <begin position="403"/>
        <end position="430"/>
    </location>
</feature>
<organism evidence="4">
    <name type="scientific">Caulobacter sp. (strain K31)</name>
    <dbReference type="NCBI Taxonomy" id="366602"/>
    <lineage>
        <taxon>Bacteria</taxon>
        <taxon>Pseudomonadati</taxon>
        <taxon>Pseudomonadota</taxon>
        <taxon>Alphaproteobacteria</taxon>
        <taxon>Caulobacterales</taxon>
        <taxon>Caulobacteraceae</taxon>
        <taxon>Caulobacter</taxon>
    </lineage>
</organism>
<dbReference type="EMBL" id="CP000927">
    <property type="protein sequence ID" value="ABZ71077.1"/>
    <property type="molecule type" value="Genomic_DNA"/>
</dbReference>
<dbReference type="SUPFAM" id="SSF56954">
    <property type="entry name" value="Outer membrane efflux proteins (OEP)"/>
    <property type="match status" value="1"/>
</dbReference>
<accession>B0T5R9</accession>
<keyword evidence="2" id="KW-1134">Transmembrane beta strand</keyword>
<dbReference type="KEGG" id="cak:Caul_1948"/>
<dbReference type="NCBIfam" id="TIGR01845">
    <property type="entry name" value="outer_NodT"/>
    <property type="match status" value="1"/>
</dbReference>
<dbReference type="HOGENOM" id="CLU_012817_13_3_5"/>
<reference evidence="4" key="1">
    <citation type="submission" date="2008-01" db="EMBL/GenBank/DDBJ databases">
        <title>Complete sequence of chromosome of Caulobacter sp. K31.</title>
        <authorList>
            <consortium name="US DOE Joint Genome Institute"/>
            <person name="Copeland A."/>
            <person name="Lucas S."/>
            <person name="Lapidus A."/>
            <person name="Barry K."/>
            <person name="Glavina del Rio T."/>
            <person name="Dalin E."/>
            <person name="Tice H."/>
            <person name="Pitluck S."/>
            <person name="Bruce D."/>
            <person name="Goodwin L."/>
            <person name="Thompson L.S."/>
            <person name="Brettin T."/>
            <person name="Detter J.C."/>
            <person name="Han C."/>
            <person name="Schmutz J."/>
            <person name="Larimer F."/>
            <person name="Land M."/>
            <person name="Hauser L."/>
            <person name="Kyrpides N."/>
            <person name="Kim E."/>
            <person name="Stephens C."/>
            <person name="Richardson P."/>
        </authorList>
    </citation>
    <scope>NUCLEOTIDE SEQUENCE [LARGE SCALE GENOMIC DNA]</scope>
    <source>
        <strain evidence="4">K31</strain>
    </source>
</reference>
<dbReference type="Pfam" id="PF02321">
    <property type="entry name" value="OEP"/>
    <property type="match status" value="2"/>
</dbReference>
<dbReference type="Gene3D" id="2.20.200.10">
    <property type="entry name" value="Outer membrane efflux proteins (OEP)"/>
    <property type="match status" value="1"/>
</dbReference>
<keyword evidence="3" id="KW-0175">Coiled coil</keyword>
<keyword evidence="2 4" id="KW-0449">Lipoprotein</keyword>
<protein>
    <submittedName>
        <fullName evidence="4">RND efflux system, outer membrane lipoprotein, NodT family</fullName>
    </submittedName>
</protein>
<dbReference type="InterPro" id="IPR003423">
    <property type="entry name" value="OMP_efflux"/>
</dbReference>
<dbReference type="GO" id="GO:0015562">
    <property type="term" value="F:efflux transmembrane transporter activity"/>
    <property type="evidence" value="ECO:0007669"/>
    <property type="project" value="InterPro"/>
</dbReference>
<evidence type="ECO:0000256" key="1">
    <source>
        <dbReference type="ARBA" id="ARBA00007613"/>
    </source>
</evidence>
<dbReference type="GO" id="GO:0005886">
    <property type="term" value="C:plasma membrane"/>
    <property type="evidence" value="ECO:0007669"/>
    <property type="project" value="UniProtKB-SubCell"/>
</dbReference>
<gene>
    <name evidence="4" type="ordered locus">Caul_1948</name>
</gene>
<proteinExistence type="inferred from homology"/>
<evidence type="ECO:0000313" key="4">
    <source>
        <dbReference type="EMBL" id="ABZ71077.1"/>
    </source>
</evidence>
<keyword evidence="2" id="KW-0564">Palmitate</keyword>
<dbReference type="PANTHER" id="PTHR30203:SF33">
    <property type="entry name" value="BLR4455 PROTEIN"/>
    <property type="match status" value="1"/>
</dbReference>
<dbReference type="InterPro" id="IPR010131">
    <property type="entry name" value="MdtP/NodT-like"/>
</dbReference>
<dbReference type="Gene3D" id="1.20.1600.10">
    <property type="entry name" value="Outer membrane efflux proteins (OEP)"/>
    <property type="match status" value="1"/>
</dbReference>
<evidence type="ECO:0000256" key="2">
    <source>
        <dbReference type="RuleBase" id="RU362097"/>
    </source>
</evidence>
<keyword evidence="2" id="KW-0812">Transmembrane</keyword>
<dbReference type="eggNOG" id="COG1538">
    <property type="taxonomic scope" value="Bacteria"/>
</dbReference>
<comment type="subcellular location">
    <subcellularLocation>
        <location evidence="2">Cell membrane</location>
        <topology evidence="2">Lipid-anchor</topology>
    </subcellularLocation>
</comment>
<dbReference type="PANTHER" id="PTHR30203">
    <property type="entry name" value="OUTER MEMBRANE CATION EFFLUX PROTEIN"/>
    <property type="match status" value="1"/>
</dbReference>
<keyword evidence="2" id="KW-0472">Membrane</keyword>
<dbReference type="STRING" id="366602.Caul_1948"/>
<evidence type="ECO:0000256" key="3">
    <source>
        <dbReference type="SAM" id="Coils"/>
    </source>
</evidence>
<name>B0T5R9_CAUSK</name>